<feature type="compositionally biased region" description="Low complexity" evidence="5">
    <location>
        <begin position="154"/>
        <end position="172"/>
    </location>
</feature>
<keyword evidence="2" id="KW-0963">Cytoplasm</keyword>
<evidence type="ECO:0000313" key="7">
    <source>
        <dbReference type="EMBL" id="CAF0966083.1"/>
    </source>
</evidence>
<protein>
    <recommendedName>
        <fullName evidence="6">CEP63/Deup1 N-terminal domain-containing protein</fullName>
    </recommendedName>
</protein>
<dbReference type="GO" id="GO:0098535">
    <property type="term" value="P:de novo centriole assembly involved in multi-ciliated epithelial cell differentiation"/>
    <property type="evidence" value="ECO:0007669"/>
    <property type="project" value="TreeGrafter"/>
</dbReference>
<name>A0A814E8P3_9BILA</name>
<evidence type="ECO:0000256" key="1">
    <source>
        <dbReference type="ARBA" id="ARBA00004496"/>
    </source>
</evidence>
<keyword evidence="8" id="KW-1185">Reference proteome</keyword>
<organism evidence="7 8">
    <name type="scientific">Brachionus calyciflorus</name>
    <dbReference type="NCBI Taxonomy" id="104777"/>
    <lineage>
        <taxon>Eukaryota</taxon>
        <taxon>Metazoa</taxon>
        <taxon>Spiralia</taxon>
        <taxon>Gnathifera</taxon>
        <taxon>Rotifera</taxon>
        <taxon>Eurotatoria</taxon>
        <taxon>Monogononta</taxon>
        <taxon>Pseudotrocha</taxon>
        <taxon>Ploima</taxon>
        <taxon>Brachionidae</taxon>
        <taxon>Brachionus</taxon>
    </lineage>
</organism>
<dbReference type="OrthoDB" id="10007333at2759"/>
<dbReference type="PANTHER" id="PTHR18875:SF3">
    <property type="entry name" value="CENTROSOMAL PROTEIN OF 63 KDA"/>
    <property type="match status" value="1"/>
</dbReference>
<comment type="caution">
    <text evidence="7">The sequence shown here is derived from an EMBL/GenBank/DDBJ whole genome shotgun (WGS) entry which is preliminary data.</text>
</comment>
<evidence type="ECO:0000256" key="4">
    <source>
        <dbReference type="SAM" id="Coils"/>
    </source>
</evidence>
<evidence type="ECO:0000256" key="3">
    <source>
        <dbReference type="ARBA" id="ARBA00023054"/>
    </source>
</evidence>
<evidence type="ECO:0000313" key="8">
    <source>
        <dbReference type="Proteomes" id="UP000663879"/>
    </source>
</evidence>
<evidence type="ECO:0000256" key="5">
    <source>
        <dbReference type="SAM" id="MobiDB-lite"/>
    </source>
</evidence>
<feature type="region of interest" description="Disordered" evidence="5">
    <location>
        <begin position="154"/>
        <end position="189"/>
    </location>
</feature>
<feature type="coiled-coil region" evidence="4">
    <location>
        <begin position="220"/>
        <end position="603"/>
    </location>
</feature>
<dbReference type="Proteomes" id="UP000663879">
    <property type="component" value="Unassembled WGS sequence"/>
</dbReference>
<feature type="domain" description="CEP63/Deup1 N-terminal" evidence="6">
    <location>
        <begin position="36"/>
        <end position="137"/>
    </location>
</feature>
<evidence type="ECO:0000256" key="2">
    <source>
        <dbReference type="ARBA" id="ARBA00022490"/>
    </source>
</evidence>
<dbReference type="Pfam" id="PF17045">
    <property type="entry name" value="CEP63"/>
    <property type="match status" value="1"/>
</dbReference>
<keyword evidence="3 4" id="KW-0175">Coiled coil</keyword>
<comment type="subcellular location">
    <subcellularLocation>
        <location evidence="1">Cytoplasm</location>
    </subcellularLocation>
</comment>
<gene>
    <name evidence="7" type="ORF">OXX778_LOCUS14674</name>
</gene>
<dbReference type="GO" id="GO:0005737">
    <property type="term" value="C:cytoplasm"/>
    <property type="evidence" value="ECO:0007669"/>
    <property type="project" value="UniProtKB-SubCell"/>
</dbReference>
<proteinExistence type="predicted"/>
<feature type="coiled-coil region" evidence="4">
    <location>
        <begin position="55"/>
        <end position="128"/>
    </location>
</feature>
<sequence length="755" mass="88446">MSSYSNISDILLELNNNRDAANGSSQKSALALSNTSELEIKNLLKQIDTMINHKKLRWERQKQELDNKLQIKEQELMSLKTSIDQKNTQIEQFKKVLNNMEKTSQDVMNKYEKEIHTLHDQLSKLKTDYIKMSRKYKNKYDGISTQSKPLAQISINTSSSSSSSSQSSISLSPQAPIKRPASSNGISSSTLNSALKTRTQPPVFTPQSPKITQIEFNNNNNNNQNNNKKLKSNLVTLNENLGEAECDLLKKELDEYKLKESLFIKEKEKLIKLNQMYKNQNDELSKKIEMYKLKEKRLEQQNDHVESEEAVQSDKLNVEYFKQELKKRDDYIKNIEALEKAGHIELQFYKDEVKKYKKQESNVKYELEKLKKDYQDSMKRLELIESENKKIKQKAIMNEERIKNDEIIKKRYEEEKDRHLREVTNLRNEIQTFTHQLTDKNNQIKLLQEQSNCLDKLLKEKEEQYAKTNQDLIMTVAHLEALRLENNFLRQSLVEKKSDEKEVLEMQKKYHQLVDLTERENKRLKNEVVTLTECIESLKTNNHSSHNKNLDMDTRRVNNLRNDYEKQIESLKKQHEFSVKRLNNEIEKLYSEKDALLADLENKKNYYDHDERNDVFQQHDNFMFNPESNVGIVKKKLNLTSNSNPELLAKSNSISEGALSLTHQSLQSDNGQLGRQKSKIEESLTTKYNHHVVKLSDLDNDGSQSELEQRRRMSLSSEAKLAEELRKQKFENLLNTHIENLRASSSNDKLKTNFV</sequence>
<dbReference type="GO" id="GO:0005814">
    <property type="term" value="C:centriole"/>
    <property type="evidence" value="ECO:0007669"/>
    <property type="project" value="TreeGrafter"/>
</dbReference>
<accession>A0A814E8P3</accession>
<dbReference type="GO" id="GO:0007099">
    <property type="term" value="P:centriole replication"/>
    <property type="evidence" value="ECO:0007669"/>
    <property type="project" value="TreeGrafter"/>
</dbReference>
<dbReference type="EMBL" id="CAJNOC010003066">
    <property type="protein sequence ID" value="CAF0966083.1"/>
    <property type="molecule type" value="Genomic_DNA"/>
</dbReference>
<dbReference type="InterPro" id="IPR031470">
    <property type="entry name" value="CEP63/Deup1_N"/>
</dbReference>
<dbReference type="PANTHER" id="PTHR18875">
    <property type="entry name" value="SARCOMA ANTIGEN NY-SAR-24/CYTOSKELETAL PROTEIN SOJO"/>
    <property type="match status" value="1"/>
</dbReference>
<evidence type="ECO:0000259" key="6">
    <source>
        <dbReference type="Pfam" id="PF17045"/>
    </source>
</evidence>
<dbReference type="AlphaFoldDB" id="A0A814E8P3"/>
<reference evidence="7" key="1">
    <citation type="submission" date="2021-02" db="EMBL/GenBank/DDBJ databases">
        <authorList>
            <person name="Nowell W R."/>
        </authorList>
    </citation>
    <scope>NUCLEOTIDE SEQUENCE</scope>
    <source>
        <strain evidence="7">Ploen Becks lab</strain>
    </source>
</reference>